<dbReference type="PANTHER" id="PTHR48022">
    <property type="entry name" value="PLASTIDIC GLUCOSE TRANSPORTER 4"/>
    <property type="match status" value="1"/>
</dbReference>
<evidence type="ECO:0000256" key="6">
    <source>
        <dbReference type="ARBA" id="ARBA00023136"/>
    </source>
</evidence>
<proteinExistence type="inferred from homology"/>
<evidence type="ECO:0000256" key="1">
    <source>
        <dbReference type="ARBA" id="ARBA00004141"/>
    </source>
</evidence>
<evidence type="ECO:0000259" key="10">
    <source>
        <dbReference type="PROSITE" id="PS50850"/>
    </source>
</evidence>
<keyword evidence="11" id="KW-0762">Sugar transport</keyword>
<dbReference type="NCBIfam" id="TIGR00879">
    <property type="entry name" value="SP"/>
    <property type="match status" value="1"/>
</dbReference>
<evidence type="ECO:0000256" key="5">
    <source>
        <dbReference type="ARBA" id="ARBA00022989"/>
    </source>
</evidence>
<comment type="subcellular location">
    <subcellularLocation>
        <location evidence="1">Membrane</location>
        <topology evidence="1">Multi-pass membrane protein</topology>
    </subcellularLocation>
</comment>
<dbReference type="PROSITE" id="PS00217">
    <property type="entry name" value="SUGAR_TRANSPORT_2"/>
    <property type="match status" value="1"/>
</dbReference>
<dbReference type="AlphaFoldDB" id="A0A2J6RZB2"/>
<feature type="transmembrane region" description="Helical" evidence="9">
    <location>
        <begin position="383"/>
        <end position="403"/>
    </location>
</feature>
<evidence type="ECO:0000256" key="2">
    <source>
        <dbReference type="ARBA" id="ARBA00010992"/>
    </source>
</evidence>
<evidence type="ECO:0000313" key="12">
    <source>
        <dbReference type="Proteomes" id="UP000235786"/>
    </source>
</evidence>
<dbReference type="InterPro" id="IPR050360">
    <property type="entry name" value="MFS_Sugar_Transporters"/>
</dbReference>
<organism evidence="11 12">
    <name type="scientific">Hyaloscypha variabilis (strain UAMH 11265 / GT02V1 / F)</name>
    <name type="common">Meliniomyces variabilis</name>
    <dbReference type="NCBI Taxonomy" id="1149755"/>
    <lineage>
        <taxon>Eukaryota</taxon>
        <taxon>Fungi</taxon>
        <taxon>Dikarya</taxon>
        <taxon>Ascomycota</taxon>
        <taxon>Pezizomycotina</taxon>
        <taxon>Leotiomycetes</taxon>
        <taxon>Helotiales</taxon>
        <taxon>Hyaloscyphaceae</taxon>
        <taxon>Hyaloscypha</taxon>
        <taxon>Hyaloscypha variabilis</taxon>
    </lineage>
</organism>
<evidence type="ECO:0000256" key="4">
    <source>
        <dbReference type="ARBA" id="ARBA00022692"/>
    </source>
</evidence>
<dbReference type="FunFam" id="1.20.1250.20:FF:000078">
    <property type="entry name" value="MFS maltose transporter, putative"/>
    <property type="match status" value="1"/>
</dbReference>
<gene>
    <name evidence="11" type="ORF">L207DRAFT_482458</name>
</gene>
<dbReference type="InterPro" id="IPR003663">
    <property type="entry name" value="Sugar/inositol_transpt"/>
</dbReference>
<keyword evidence="12" id="KW-1185">Reference proteome</keyword>
<dbReference type="GO" id="GO:0005351">
    <property type="term" value="F:carbohydrate:proton symporter activity"/>
    <property type="evidence" value="ECO:0007669"/>
    <property type="project" value="TreeGrafter"/>
</dbReference>
<dbReference type="PANTHER" id="PTHR48022:SF5">
    <property type="entry name" value="ALPHA-GLUCOSIDES PERMEASE MPH2-RELATED"/>
    <property type="match status" value="1"/>
</dbReference>
<feature type="transmembrane region" description="Helical" evidence="9">
    <location>
        <begin position="110"/>
        <end position="129"/>
    </location>
</feature>
<dbReference type="InterPro" id="IPR020846">
    <property type="entry name" value="MFS_dom"/>
</dbReference>
<keyword evidence="3 8" id="KW-0813">Transport</keyword>
<dbReference type="Gene3D" id="1.20.1250.20">
    <property type="entry name" value="MFS general substrate transporter like domains"/>
    <property type="match status" value="1"/>
</dbReference>
<dbReference type="EMBL" id="KZ613941">
    <property type="protein sequence ID" value="PMD43850.1"/>
    <property type="molecule type" value="Genomic_DNA"/>
</dbReference>
<keyword evidence="5 9" id="KW-1133">Transmembrane helix</keyword>
<sequence length="548" mass="60836">MAEKDPSPSTAPAAAQNDNVEAVRDIQTGGWVRTASAREATEAEHSITIMQGIKMYPQACFWACVVSLVYIMDGYDTALMGSLFAFPNFQQRFGVPQVNKPGSFQIQPKWQTALGLASPLGNIVGIFVNSYMTERIGHKRSVLVTQFFLTGFIFISFFAPSVEVLFVGQLLCGFAWGVFYTLAPAYASEVTPVVLRAYLETFVVLCSGIGQLISYGVLDGLLGNKTIWAWRIPFAVQWVWTIIIVPLVALAPESPWWLVRKGRLDDAVKSMKRLSSNQDETQIRNALALMVETTELERSMTEGASYLDCFRGDNLWRTEIGCFAWLSQVLVGFGITSYATYFFEQAGLKSADAYKLTVGQGGLHFVAVALSVFITARWGRRPIYIVGCLIMSCTMFIIGFMAIPKQTQGIGYASAAMYYVWYATYEATIGPIAYIVVGEVSSTRLRSNSIALGRNAYNVINIAATCTVPHLLNPNASDWKGKAGFLAAGFGIGCAVWGWFRLPELKGRTYEELDILFSKKLKARDFARYEFNREVEIEAKLADFEHHE</sequence>
<feature type="transmembrane region" description="Helical" evidence="9">
    <location>
        <begin position="165"/>
        <end position="186"/>
    </location>
</feature>
<dbReference type="GO" id="GO:0016020">
    <property type="term" value="C:membrane"/>
    <property type="evidence" value="ECO:0007669"/>
    <property type="project" value="UniProtKB-SubCell"/>
</dbReference>
<evidence type="ECO:0000313" key="11">
    <source>
        <dbReference type="EMBL" id="PMD43850.1"/>
    </source>
</evidence>
<dbReference type="Pfam" id="PF00083">
    <property type="entry name" value="Sugar_tr"/>
    <property type="match status" value="1"/>
</dbReference>
<reference evidence="11 12" key="1">
    <citation type="submission" date="2016-04" db="EMBL/GenBank/DDBJ databases">
        <title>A degradative enzymes factory behind the ericoid mycorrhizal symbiosis.</title>
        <authorList>
            <consortium name="DOE Joint Genome Institute"/>
            <person name="Martino E."/>
            <person name="Morin E."/>
            <person name="Grelet G."/>
            <person name="Kuo A."/>
            <person name="Kohler A."/>
            <person name="Daghino S."/>
            <person name="Barry K."/>
            <person name="Choi C."/>
            <person name="Cichocki N."/>
            <person name="Clum A."/>
            <person name="Copeland A."/>
            <person name="Hainaut M."/>
            <person name="Haridas S."/>
            <person name="Labutti K."/>
            <person name="Lindquist E."/>
            <person name="Lipzen A."/>
            <person name="Khouja H.-R."/>
            <person name="Murat C."/>
            <person name="Ohm R."/>
            <person name="Olson A."/>
            <person name="Spatafora J."/>
            <person name="Veneault-Fourrey C."/>
            <person name="Henrissat B."/>
            <person name="Grigoriev I."/>
            <person name="Martin F."/>
            <person name="Perotto S."/>
        </authorList>
    </citation>
    <scope>NUCLEOTIDE SEQUENCE [LARGE SCALE GENOMIC DNA]</scope>
    <source>
        <strain evidence="11 12">F</strain>
    </source>
</reference>
<feature type="transmembrane region" description="Helical" evidence="9">
    <location>
        <begin position="238"/>
        <end position="259"/>
    </location>
</feature>
<dbReference type="Proteomes" id="UP000235786">
    <property type="component" value="Unassembled WGS sequence"/>
</dbReference>
<name>A0A2J6RZB2_HYAVF</name>
<keyword evidence="7" id="KW-0462">Maltose metabolism</keyword>
<feature type="domain" description="Major facilitator superfamily (MFS) profile" evidence="10">
    <location>
        <begin position="62"/>
        <end position="506"/>
    </location>
</feature>
<protein>
    <submittedName>
        <fullName evidence="11">Sugar transporter</fullName>
    </submittedName>
</protein>
<feature type="transmembrane region" description="Helical" evidence="9">
    <location>
        <begin position="198"/>
        <end position="218"/>
    </location>
</feature>
<keyword evidence="4 9" id="KW-0812">Transmembrane</keyword>
<feature type="transmembrane region" description="Helical" evidence="9">
    <location>
        <begin position="483"/>
        <end position="500"/>
    </location>
</feature>
<comment type="similarity">
    <text evidence="2 8">Belongs to the major facilitator superfamily. Sugar transporter (TC 2.A.1.1) family.</text>
</comment>
<dbReference type="OrthoDB" id="6612291at2759"/>
<feature type="transmembrane region" description="Helical" evidence="9">
    <location>
        <begin position="55"/>
        <end position="72"/>
    </location>
</feature>
<feature type="transmembrane region" description="Helical" evidence="9">
    <location>
        <begin position="320"/>
        <end position="341"/>
    </location>
</feature>
<feature type="transmembrane region" description="Helical" evidence="9">
    <location>
        <begin position="353"/>
        <end position="376"/>
    </location>
</feature>
<evidence type="ECO:0000256" key="9">
    <source>
        <dbReference type="SAM" id="Phobius"/>
    </source>
</evidence>
<evidence type="ECO:0000256" key="3">
    <source>
        <dbReference type="ARBA" id="ARBA00022448"/>
    </source>
</evidence>
<feature type="transmembrane region" description="Helical" evidence="9">
    <location>
        <begin position="141"/>
        <end position="159"/>
    </location>
</feature>
<dbReference type="SUPFAM" id="SSF103473">
    <property type="entry name" value="MFS general substrate transporter"/>
    <property type="match status" value="1"/>
</dbReference>
<dbReference type="PROSITE" id="PS50850">
    <property type="entry name" value="MFS"/>
    <property type="match status" value="1"/>
</dbReference>
<dbReference type="InterPro" id="IPR005829">
    <property type="entry name" value="Sugar_transporter_CS"/>
</dbReference>
<keyword evidence="6 9" id="KW-0472">Membrane</keyword>
<dbReference type="GO" id="GO:0000023">
    <property type="term" value="P:maltose metabolic process"/>
    <property type="evidence" value="ECO:0007669"/>
    <property type="project" value="UniProtKB-KW"/>
</dbReference>
<evidence type="ECO:0000256" key="7">
    <source>
        <dbReference type="ARBA" id="ARBA00026248"/>
    </source>
</evidence>
<feature type="transmembrane region" description="Helical" evidence="9">
    <location>
        <begin position="415"/>
        <end position="437"/>
    </location>
</feature>
<dbReference type="InterPro" id="IPR005828">
    <property type="entry name" value="MFS_sugar_transport-like"/>
</dbReference>
<accession>A0A2J6RZB2</accession>
<dbReference type="InterPro" id="IPR036259">
    <property type="entry name" value="MFS_trans_sf"/>
</dbReference>
<evidence type="ECO:0000256" key="8">
    <source>
        <dbReference type="RuleBase" id="RU003346"/>
    </source>
</evidence>